<dbReference type="Gene3D" id="3.40.50.360">
    <property type="match status" value="1"/>
</dbReference>
<keyword evidence="4 6" id="KW-0520">NAD</keyword>
<dbReference type="Pfam" id="PF02525">
    <property type="entry name" value="Flavodoxin_2"/>
    <property type="match status" value="1"/>
</dbReference>
<dbReference type="InterPro" id="IPR023048">
    <property type="entry name" value="NADH:quinone_OxRdtase_FMN_depd"/>
</dbReference>
<dbReference type="HAMAP" id="MF_01216">
    <property type="entry name" value="Azoreductase_type1"/>
    <property type="match status" value="1"/>
</dbReference>
<dbReference type="InterPro" id="IPR050104">
    <property type="entry name" value="FMN-dep_NADH:Q_OxRdtase_AzoR1"/>
</dbReference>
<comment type="catalytic activity">
    <reaction evidence="5">
        <text>N,N-dimethyl-1,4-phenylenediamine + anthranilate + 2 NAD(+) = 2-(4-dimethylaminophenyl)diazenylbenzoate + 2 NADH + 2 H(+)</text>
        <dbReference type="Rhea" id="RHEA:55872"/>
        <dbReference type="ChEBI" id="CHEBI:15378"/>
        <dbReference type="ChEBI" id="CHEBI:15783"/>
        <dbReference type="ChEBI" id="CHEBI:16567"/>
        <dbReference type="ChEBI" id="CHEBI:57540"/>
        <dbReference type="ChEBI" id="CHEBI:57945"/>
        <dbReference type="ChEBI" id="CHEBI:71579"/>
        <dbReference type="EC" id="1.7.1.17"/>
    </reaction>
    <physiologicalReaction direction="right-to-left" evidence="5">
        <dbReference type="Rhea" id="RHEA:55874"/>
    </physiologicalReaction>
</comment>
<evidence type="ECO:0000256" key="1">
    <source>
        <dbReference type="ARBA" id="ARBA00022630"/>
    </source>
</evidence>
<dbReference type="Proteomes" id="UP000244809">
    <property type="component" value="Chromosome 2"/>
</dbReference>
<feature type="binding site" evidence="6">
    <location>
        <position position="9"/>
    </location>
    <ligand>
        <name>FMN</name>
        <dbReference type="ChEBI" id="CHEBI:58210"/>
    </ligand>
</feature>
<protein>
    <recommendedName>
        <fullName evidence="6">FMN dependent NADH:quinone oxidoreductase</fullName>
        <ecNumber evidence="6">1.6.5.-</ecNumber>
    </recommendedName>
    <alternativeName>
        <fullName evidence="6">Azo-dye reductase</fullName>
    </alternativeName>
    <alternativeName>
        <fullName evidence="6">FMN-dependent NADH-azo compound oxidoreductase</fullName>
    </alternativeName>
    <alternativeName>
        <fullName evidence="6">FMN-dependent NADH-azoreductase</fullName>
        <ecNumber evidence="6">1.7.1.17</ecNumber>
    </alternativeName>
</protein>
<evidence type="ECO:0000313" key="9">
    <source>
        <dbReference type="Proteomes" id="UP000244809"/>
    </source>
</evidence>
<dbReference type="InterPro" id="IPR029039">
    <property type="entry name" value="Flavoprotein-like_sf"/>
</dbReference>
<dbReference type="GO" id="GO:0010181">
    <property type="term" value="F:FMN binding"/>
    <property type="evidence" value="ECO:0007669"/>
    <property type="project" value="UniProtKB-UniRule"/>
</dbReference>
<comment type="function">
    <text evidence="6">Also exhibits azoreductase activity. Catalyzes the reductive cleavage of the azo bond in aromatic azo compounds to the corresponding amines.</text>
</comment>
<dbReference type="EC" id="1.6.5.-" evidence="6"/>
<comment type="subunit">
    <text evidence="6">Homodimer.</text>
</comment>
<dbReference type="GO" id="GO:0016652">
    <property type="term" value="F:oxidoreductase activity, acting on NAD(P)H as acceptor"/>
    <property type="evidence" value="ECO:0007669"/>
    <property type="project" value="UniProtKB-UniRule"/>
</dbReference>
<dbReference type="AlphaFoldDB" id="A0AAD0J4A5"/>
<dbReference type="GO" id="GO:0016655">
    <property type="term" value="F:oxidoreductase activity, acting on NAD(P)H, quinone or similar compound as acceptor"/>
    <property type="evidence" value="ECO:0007669"/>
    <property type="project" value="InterPro"/>
</dbReference>
<gene>
    <name evidence="6" type="primary">azoR</name>
    <name evidence="8" type="ORF">B9Z07_15425</name>
</gene>
<comment type="similarity">
    <text evidence="6">Belongs to the azoreductase type 1 family.</text>
</comment>
<dbReference type="EMBL" id="CP021068">
    <property type="protein sequence ID" value="AWG30283.1"/>
    <property type="molecule type" value="Genomic_DNA"/>
</dbReference>
<feature type="binding site" evidence="6">
    <location>
        <begin position="15"/>
        <end position="17"/>
    </location>
    <ligand>
        <name>FMN</name>
        <dbReference type="ChEBI" id="CHEBI:58210"/>
    </ligand>
</feature>
<dbReference type="RefSeq" id="WP_034175488.1">
    <property type="nucleotide sequence ID" value="NZ_CADEUB010000002.1"/>
</dbReference>
<dbReference type="PANTHER" id="PTHR43741:SF4">
    <property type="entry name" value="FMN-DEPENDENT NADH:QUINONE OXIDOREDUCTASE"/>
    <property type="match status" value="1"/>
</dbReference>
<comment type="caution">
    <text evidence="6">Lacks conserved residue(s) required for the propagation of feature annotation.</text>
</comment>
<comment type="catalytic activity">
    <reaction evidence="6">
        <text>2 a quinone + NADH + H(+) = 2 a 1,4-benzosemiquinone + NAD(+)</text>
        <dbReference type="Rhea" id="RHEA:65952"/>
        <dbReference type="ChEBI" id="CHEBI:15378"/>
        <dbReference type="ChEBI" id="CHEBI:57540"/>
        <dbReference type="ChEBI" id="CHEBI:57945"/>
        <dbReference type="ChEBI" id="CHEBI:132124"/>
        <dbReference type="ChEBI" id="CHEBI:134225"/>
    </reaction>
</comment>
<evidence type="ECO:0000256" key="4">
    <source>
        <dbReference type="ARBA" id="ARBA00023027"/>
    </source>
</evidence>
<accession>A0AAD0J4A5</accession>
<comment type="function">
    <text evidence="6">Quinone reductase that provides resistance to thiol-specific stress caused by electrophilic quinones.</text>
</comment>
<dbReference type="GO" id="GO:0009055">
    <property type="term" value="F:electron transfer activity"/>
    <property type="evidence" value="ECO:0007669"/>
    <property type="project" value="UniProtKB-UniRule"/>
</dbReference>
<sequence>MNLLHLDSSIMGANSASRVLSAAIVERIVESNDAVNVTYRDLASETLPHLSFDAFMALDTGKDVQQFLETDVVVIGAGFYNFSVPTQLKAWIDHIVVRDKTFARGENGPIGLVRGKRVFVALARGNVYSEGSPYQAFEHAETLLRSVFTFIGVPDIEFIVAEGLGRSEEVRHASIASALEKVRKLSPKAAASASATPGA</sequence>
<reference evidence="8 9" key="1">
    <citation type="submission" date="2017-04" db="EMBL/GenBank/DDBJ databases">
        <title>Complete genome sequence of Burkholderia cenocepacia PC184 Midwest clone.</title>
        <authorList>
            <person name="Mulks M.H."/>
            <person name="Cooper V.S."/>
        </authorList>
    </citation>
    <scope>NUCLEOTIDE SEQUENCE [LARGE SCALE GENOMIC DNA]</scope>
    <source>
        <strain evidence="8 9">PC184 Mulks</strain>
    </source>
</reference>
<keyword evidence="3 6" id="KW-0560">Oxidoreductase</keyword>
<feature type="domain" description="Flavodoxin-like fold" evidence="7">
    <location>
        <begin position="1"/>
        <end position="184"/>
    </location>
</feature>
<keyword evidence="2 6" id="KW-0288">FMN</keyword>
<dbReference type="InterPro" id="IPR003680">
    <property type="entry name" value="Flavodoxin_fold"/>
</dbReference>
<dbReference type="EC" id="1.7.1.17" evidence="6"/>
<evidence type="ECO:0000256" key="6">
    <source>
        <dbReference type="HAMAP-Rule" id="MF_01216"/>
    </source>
</evidence>
<evidence type="ECO:0000313" key="8">
    <source>
        <dbReference type="EMBL" id="AWG30283.1"/>
    </source>
</evidence>
<dbReference type="SUPFAM" id="SSF52218">
    <property type="entry name" value="Flavoproteins"/>
    <property type="match status" value="1"/>
</dbReference>
<evidence type="ECO:0000256" key="3">
    <source>
        <dbReference type="ARBA" id="ARBA00023002"/>
    </source>
</evidence>
<comment type="cofactor">
    <cofactor evidence="6">
        <name>FMN</name>
        <dbReference type="ChEBI" id="CHEBI:58210"/>
    </cofactor>
    <text evidence="6">Binds 1 FMN per subunit.</text>
</comment>
<organism evidence="8 9">
    <name type="scientific">Burkholderia cenocepacia</name>
    <dbReference type="NCBI Taxonomy" id="95486"/>
    <lineage>
        <taxon>Bacteria</taxon>
        <taxon>Pseudomonadati</taxon>
        <taxon>Pseudomonadota</taxon>
        <taxon>Betaproteobacteria</taxon>
        <taxon>Burkholderiales</taxon>
        <taxon>Burkholderiaceae</taxon>
        <taxon>Burkholderia</taxon>
        <taxon>Burkholderia cepacia complex</taxon>
    </lineage>
</organism>
<dbReference type="PANTHER" id="PTHR43741">
    <property type="entry name" value="FMN-DEPENDENT NADH-AZOREDUCTASE 1"/>
    <property type="match status" value="1"/>
</dbReference>
<evidence type="ECO:0000259" key="7">
    <source>
        <dbReference type="Pfam" id="PF02525"/>
    </source>
</evidence>
<keyword evidence="1 6" id="KW-0285">Flavoprotein</keyword>
<evidence type="ECO:0000256" key="5">
    <source>
        <dbReference type="ARBA" id="ARBA00048542"/>
    </source>
</evidence>
<evidence type="ECO:0000256" key="2">
    <source>
        <dbReference type="ARBA" id="ARBA00022643"/>
    </source>
</evidence>
<proteinExistence type="inferred from homology"/>
<name>A0AAD0J4A5_9BURK</name>